<accession>A0A812Y161</accession>
<feature type="region of interest" description="Disordered" evidence="8">
    <location>
        <begin position="533"/>
        <end position="579"/>
    </location>
</feature>
<evidence type="ECO:0000256" key="2">
    <source>
        <dbReference type="ARBA" id="ARBA00013194"/>
    </source>
</evidence>
<protein>
    <recommendedName>
        <fullName evidence="2 7">peptidylprolyl isomerase</fullName>
        <ecNumber evidence="2 7">5.2.1.8</ecNumber>
    </recommendedName>
</protein>
<evidence type="ECO:0000256" key="5">
    <source>
        <dbReference type="ARBA" id="ARBA00023110"/>
    </source>
</evidence>
<feature type="domain" description="PPIase FKBP-type" evidence="9">
    <location>
        <begin position="56"/>
        <end position="145"/>
    </location>
</feature>
<dbReference type="InterPro" id="IPR050754">
    <property type="entry name" value="FKBP4/5/8-like"/>
</dbReference>
<evidence type="ECO:0000256" key="4">
    <source>
        <dbReference type="ARBA" id="ARBA00022803"/>
    </source>
</evidence>
<reference evidence="10" key="1">
    <citation type="submission" date="2021-02" db="EMBL/GenBank/DDBJ databases">
        <authorList>
            <person name="Dougan E. K."/>
            <person name="Rhodes N."/>
            <person name="Thang M."/>
            <person name="Chan C."/>
        </authorList>
    </citation>
    <scope>NUCLEOTIDE SEQUENCE</scope>
</reference>
<comment type="catalytic activity">
    <reaction evidence="1 7">
        <text>[protein]-peptidylproline (omega=180) = [protein]-peptidylproline (omega=0)</text>
        <dbReference type="Rhea" id="RHEA:16237"/>
        <dbReference type="Rhea" id="RHEA-COMP:10747"/>
        <dbReference type="Rhea" id="RHEA-COMP:10748"/>
        <dbReference type="ChEBI" id="CHEBI:83833"/>
        <dbReference type="ChEBI" id="CHEBI:83834"/>
        <dbReference type="EC" id="5.2.1.8"/>
    </reaction>
</comment>
<dbReference type="Gene3D" id="1.25.40.10">
    <property type="entry name" value="Tetratricopeptide repeat domain"/>
    <property type="match status" value="1"/>
</dbReference>
<evidence type="ECO:0000313" key="10">
    <source>
        <dbReference type="EMBL" id="CAE7758691.1"/>
    </source>
</evidence>
<dbReference type="InterPro" id="IPR019734">
    <property type="entry name" value="TPR_rpt"/>
</dbReference>
<keyword evidence="5 7" id="KW-0697">Rotamase</keyword>
<dbReference type="OrthoDB" id="1902587at2759"/>
<comment type="caution">
    <text evidence="10">The sequence shown here is derived from an EMBL/GenBank/DDBJ whole genome shotgun (WGS) entry which is preliminary data.</text>
</comment>
<dbReference type="PROSITE" id="PS50059">
    <property type="entry name" value="FKBP_PPIASE"/>
    <property type="match status" value="2"/>
</dbReference>
<dbReference type="PANTHER" id="PTHR46512:SF9">
    <property type="entry name" value="PEPTIDYLPROLYL ISOMERASE"/>
    <property type="match status" value="1"/>
</dbReference>
<evidence type="ECO:0000256" key="7">
    <source>
        <dbReference type="PROSITE-ProRule" id="PRU00277"/>
    </source>
</evidence>
<evidence type="ECO:0000313" key="11">
    <source>
        <dbReference type="Proteomes" id="UP000649617"/>
    </source>
</evidence>
<dbReference type="EC" id="5.2.1.8" evidence="2 7"/>
<dbReference type="SUPFAM" id="SSF54534">
    <property type="entry name" value="FKBP-like"/>
    <property type="match status" value="3"/>
</dbReference>
<dbReference type="InterPro" id="IPR046357">
    <property type="entry name" value="PPIase_dom_sf"/>
</dbReference>
<dbReference type="PANTHER" id="PTHR46512">
    <property type="entry name" value="PEPTIDYLPROLYL ISOMERASE"/>
    <property type="match status" value="1"/>
</dbReference>
<evidence type="ECO:0000259" key="9">
    <source>
        <dbReference type="PROSITE" id="PS50059"/>
    </source>
</evidence>
<keyword evidence="6 7" id="KW-0413">Isomerase</keyword>
<dbReference type="InterPro" id="IPR011990">
    <property type="entry name" value="TPR-like_helical_dom_sf"/>
</dbReference>
<evidence type="ECO:0000256" key="6">
    <source>
        <dbReference type="ARBA" id="ARBA00023235"/>
    </source>
</evidence>
<dbReference type="InterPro" id="IPR001179">
    <property type="entry name" value="PPIase_FKBP_dom"/>
</dbReference>
<keyword evidence="11" id="KW-1185">Reference proteome</keyword>
<keyword evidence="4" id="KW-0802">TPR repeat</keyword>
<feature type="region of interest" description="Disordered" evidence="8">
    <location>
        <begin position="1"/>
        <end position="33"/>
    </location>
</feature>
<keyword evidence="3" id="KW-0677">Repeat</keyword>
<dbReference type="EMBL" id="CAJNIZ010046882">
    <property type="protein sequence ID" value="CAE7758691.1"/>
    <property type="molecule type" value="Genomic_DNA"/>
</dbReference>
<evidence type="ECO:0000256" key="3">
    <source>
        <dbReference type="ARBA" id="ARBA00022737"/>
    </source>
</evidence>
<dbReference type="SMART" id="SM00028">
    <property type="entry name" value="TPR"/>
    <property type="match status" value="3"/>
</dbReference>
<evidence type="ECO:0000256" key="1">
    <source>
        <dbReference type="ARBA" id="ARBA00000971"/>
    </source>
</evidence>
<dbReference type="Pfam" id="PF00254">
    <property type="entry name" value="FKBP_C"/>
    <property type="match status" value="2"/>
</dbReference>
<proteinExistence type="predicted"/>
<dbReference type="Proteomes" id="UP000649617">
    <property type="component" value="Unassembled WGS sequence"/>
</dbReference>
<gene>
    <name evidence="10" type="primary">FKBP65</name>
    <name evidence="10" type="ORF">SPIL2461_LOCUS22101</name>
</gene>
<dbReference type="AlphaFoldDB" id="A0A812Y161"/>
<dbReference type="GO" id="GO:0003755">
    <property type="term" value="F:peptidyl-prolyl cis-trans isomerase activity"/>
    <property type="evidence" value="ECO:0007669"/>
    <property type="project" value="UniProtKB-KW"/>
</dbReference>
<sequence length="579" mass="63385">MSDDELPTGGMGMEGMGMDDMSDDDMGDLPSELPEGVQKEVLTPAPDGSWKMPKRGDEVVVHYVGTLQSDGSEFDSSRSRNKPFTFTLGRGEVIKGWDLGVASMKKGEVAKFTLAPEFAYGDEGSPPKIPEKATLVFEVELISWVSKDDLFGDEGVIKTQVTEGSGWRTPTSVAEVLVSIKAEAGGSVLEEYTDLEYVMGSDKLGPLAQACDKALMQMKVGEEVQLKCSKEYALGDRTPEGATVTIKLQQIYETKDVSFESDKTVMKKQVMEGEGYETPKDGGKVTLAVDLATDGSAPLQGFAAKTLEFVAGNGEVCDALECAVAQMKKGEKAIITVTRPALAAEAQLGLASLEKVEKVQLTLRLEDFEKSKDTWSMSEDEKLEFGTARKEVGAGLFKSGRFVMALQRYKKVADMFNYVDNFQEENKAKAKELKKLCNLNKAACYLKMEEFFEAKGACDSVLKEDSQNLKATFRRAQAQFGMKNFLDCIQDCKKVVELDAQNREARVLLKKAHEGQKEEDKKSKGLFATMCKALGKGPIPEPHKEKRQFDDEDEDVDMEEPKEGADAPMAEAEGAQGGA</sequence>
<name>A0A812Y161_SYMPI</name>
<dbReference type="FunFam" id="3.10.50.40:FF:000006">
    <property type="entry name" value="Peptidyl-prolyl cis-trans isomerase"/>
    <property type="match status" value="1"/>
</dbReference>
<dbReference type="SUPFAM" id="SSF48452">
    <property type="entry name" value="TPR-like"/>
    <property type="match status" value="1"/>
</dbReference>
<feature type="domain" description="PPIase FKBP-type" evidence="9">
    <location>
        <begin position="171"/>
        <end position="260"/>
    </location>
</feature>
<organism evidence="10 11">
    <name type="scientific">Symbiodinium pilosum</name>
    <name type="common">Dinoflagellate</name>
    <dbReference type="NCBI Taxonomy" id="2952"/>
    <lineage>
        <taxon>Eukaryota</taxon>
        <taxon>Sar</taxon>
        <taxon>Alveolata</taxon>
        <taxon>Dinophyceae</taxon>
        <taxon>Suessiales</taxon>
        <taxon>Symbiodiniaceae</taxon>
        <taxon>Symbiodinium</taxon>
    </lineage>
</organism>
<evidence type="ECO:0000256" key="8">
    <source>
        <dbReference type="SAM" id="MobiDB-lite"/>
    </source>
</evidence>
<dbReference type="Gene3D" id="3.10.50.40">
    <property type="match status" value="3"/>
</dbReference>